<dbReference type="AlphaFoldDB" id="A0A2G4F109"/>
<feature type="region of interest" description="Disordered" evidence="1">
    <location>
        <begin position="1"/>
        <end position="29"/>
    </location>
</feature>
<proteinExistence type="predicted"/>
<dbReference type="Proteomes" id="UP000226442">
    <property type="component" value="Unassembled WGS sequence"/>
</dbReference>
<keyword evidence="3" id="KW-1185">Reference proteome</keyword>
<evidence type="ECO:0000313" key="2">
    <source>
        <dbReference type="EMBL" id="PHX55435.1"/>
    </source>
</evidence>
<dbReference type="RefSeq" id="WP_096828629.1">
    <property type="nucleotide sequence ID" value="NZ_NXIB02000053.1"/>
</dbReference>
<dbReference type="EMBL" id="NXIB02000053">
    <property type="protein sequence ID" value="PHX55435.1"/>
    <property type="molecule type" value="Genomic_DNA"/>
</dbReference>
<dbReference type="OrthoDB" id="467097at2"/>
<organism evidence="2 3">
    <name type="scientific">Tychonema bourrellyi FEM_GT703</name>
    <dbReference type="NCBI Taxonomy" id="2040638"/>
    <lineage>
        <taxon>Bacteria</taxon>
        <taxon>Bacillati</taxon>
        <taxon>Cyanobacteriota</taxon>
        <taxon>Cyanophyceae</taxon>
        <taxon>Oscillatoriophycideae</taxon>
        <taxon>Oscillatoriales</taxon>
        <taxon>Microcoleaceae</taxon>
        <taxon>Tychonema</taxon>
    </lineage>
</organism>
<sequence length="75" mass="8401">MTQEQNQHPQVNLGKSSENTELEQANVSAEELPVNVKLKTSSQAFVASGEDRLKALARLMIVRFAWSMAEISQRK</sequence>
<comment type="caution">
    <text evidence="2">The sequence shown here is derived from an EMBL/GenBank/DDBJ whole genome shotgun (WGS) entry which is preliminary data.</text>
</comment>
<feature type="compositionally biased region" description="Polar residues" evidence="1">
    <location>
        <begin position="1"/>
        <end position="27"/>
    </location>
</feature>
<reference evidence="2" key="1">
    <citation type="submission" date="2017-10" db="EMBL/GenBank/DDBJ databases">
        <title>Draft genome sequence of the planktic cyanobacteria Tychonema bourrellyi isolated from alpine lentic freshwater.</title>
        <authorList>
            <person name="Tett A."/>
            <person name="Armanini F."/>
            <person name="Asnicar F."/>
            <person name="Boscaini A."/>
            <person name="Pasolli E."/>
            <person name="Zolfo M."/>
            <person name="Donati C."/>
            <person name="Salmaso N."/>
            <person name="Segata N."/>
        </authorList>
    </citation>
    <scope>NUCLEOTIDE SEQUENCE</scope>
    <source>
        <strain evidence="2">FEM_GT703</strain>
    </source>
</reference>
<accession>A0A2G4F109</accession>
<name>A0A2G4F109_9CYAN</name>
<evidence type="ECO:0000313" key="3">
    <source>
        <dbReference type="Proteomes" id="UP000226442"/>
    </source>
</evidence>
<evidence type="ECO:0000256" key="1">
    <source>
        <dbReference type="SAM" id="MobiDB-lite"/>
    </source>
</evidence>
<protein>
    <submittedName>
        <fullName evidence="2">Uncharacterized protein</fullName>
    </submittedName>
</protein>
<gene>
    <name evidence="2" type="ORF">CP500_010865</name>
</gene>